<organism evidence="1 2">
    <name type="scientific">Moorena producens PAL-8-15-08-1</name>
    <dbReference type="NCBI Taxonomy" id="1458985"/>
    <lineage>
        <taxon>Bacteria</taxon>
        <taxon>Bacillati</taxon>
        <taxon>Cyanobacteriota</taxon>
        <taxon>Cyanophyceae</taxon>
        <taxon>Coleofasciculales</taxon>
        <taxon>Coleofasciculaceae</taxon>
        <taxon>Moorena</taxon>
    </lineage>
</organism>
<sequence length="59" mass="6368">MKFPKFRLIILLALLGSFSPPLLFNVSPILPASAALAQSSQSRKAQANQLFAQGLRADL</sequence>
<dbReference type="RefSeq" id="WP_070392680.1">
    <property type="nucleotide sequence ID" value="NZ_CP017599.1"/>
</dbReference>
<dbReference type="KEGG" id="mpro:BJP34_12815"/>
<protein>
    <submittedName>
        <fullName evidence="1">Uncharacterized protein</fullName>
    </submittedName>
</protein>
<evidence type="ECO:0000313" key="1">
    <source>
        <dbReference type="EMBL" id="AOX00214.1"/>
    </source>
</evidence>
<proteinExistence type="predicted"/>
<dbReference type="STRING" id="1458985.BJP34_12815"/>
<dbReference type="AlphaFoldDB" id="A0A1D8TRL6"/>
<accession>A0A1D8TRL6</accession>
<dbReference type="EMBL" id="CP017599">
    <property type="protein sequence ID" value="AOX00214.1"/>
    <property type="molecule type" value="Genomic_DNA"/>
</dbReference>
<evidence type="ECO:0000313" key="2">
    <source>
        <dbReference type="Proteomes" id="UP000177870"/>
    </source>
</evidence>
<reference evidence="2" key="1">
    <citation type="submission" date="2016-10" db="EMBL/GenBank/DDBJ databases">
        <title>Comparative genomics uncovers the prolific and rare metabolic potential of the cyanobacterial genus Moorea.</title>
        <authorList>
            <person name="Leao T."/>
            <person name="Castelao G."/>
            <person name="Korobeynikov A."/>
            <person name="Monroe E.A."/>
            <person name="Podell S."/>
            <person name="Glukhov E."/>
            <person name="Allen E."/>
            <person name="Gerwick W.H."/>
            <person name="Gerwick L."/>
        </authorList>
    </citation>
    <scope>NUCLEOTIDE SEQUENCE [LARGE SCALE GENOMIC DNA]</scope>
    <source>
        <strain evidence="2">PAL-8-15-08-1</strain>
    </source>
</reference>
<name>A0A1D8TRL6_9CYAN</name>
<dbReference type="Proteomes" id="UP000177870">
    <property type="component" value="Chromosome"/>
</dbReference>
<gene>
    <name evidence="1" type="ORF">BJP34_12815</name>
</gene>